<gene>
    <name evidence="11" type="primary">nadD</name>
    <name evidence="13" type="ORF">SAMN05421546_0452</name>
</gene>
<keyword evidence="14" id="KW-1185">Reference proteome</keyword>
<dbReference type="GO" id="GO:0009435">
    <property type="term" value="P:NAD+ biosynthetic process"/>
    <property type="evidence" value="ECO:0007669"/>
    <property type="project" value="UniProtKB-UniRule"/>
</dbReference>
<evidence type="ECO:0000259" key="12">
    <source>
        <dbReference type="Pfam" id="PF01467"/>
    </source>
</evidence>
<dbReference type="Proteomes" id="UP000241788">
    <property type="component" value="Unassembled WGS sequence"/>
</dbReference>
<evidence type="ECO:0000256" key="9">
    <source>
        <dbReference type="ARBA" id="ARBA00023027"/>
    </source>
</evidence>
<evidence type="ECO:0000256" key="11">
    <source>
        <dbReference type="HAMAP-Rule" id="MF_00244"/>
    </source>
</evidence>
<dbReference type="PANTHER" id="PTHR39321:SF3">
    <property type="entry name" value="PHOSPHOPANTETHEINE ADENYLYLTRANSFERASE"/>
    <property type="match status" value="1"/>
</dbReference>
<keyword evidence="4 11" id="KW-0662">Pyridine nucleotide biosynthesis</keyword>
<comment type="pathway">
    <text evidence="2 11">Cofactor biosynthesis; NAD(+) biosynthesis; deamido-NAD(+) from nicotinate D-ribonucleotide: step 1/1.</text>
</comment>
<comment type="similarity">
    <text evidence="3 11">Belongs to the NadD family.</text>
</comment>
<dbReference type="GO" id="GO:0005524">
    <property type="term" value="F:ATP binding"/>
    <property type="evidence" value="ECO:0007669"/>
    <property type="project" value="UniProtKB-KW"/>
</dbReference>
<evidence type="ECO:0000256" key="1">
    <source>
        <dbReference type="ARBA" id="ARBA00002324"/>
    </source>
</evidence>
<dbReference type="AlphaFoldDB" id="A0A1N6P1H5"/>
<dbReference type="Gene3D" id="3.40.50.620">
    <property type="entry name" value="HUPs"/>
    <property type="match status" value="1"/>
</dbReference>
<sequence length="221" mass="24856">MRIQYGGTFDPVHNGHLGVARSARDRLQAGVWLMPAADPPHKGPTAADAQERLAMLQLAIAGQKDLHVDDRELRRDGPSWTVDTLTDLRREIGDEAPLAILIGADSFLGLPSWKEWQLLIDFAHIVIAERPGSVIDPHALPEQLRNFAEPHWCMRASELHQVPAGRLLRLKLPLRPESSSELRSRIAQGQSWHEWVTRPVADYIDQHRLYGVNPRPSAPTR</sequence>
<dbReference type="HAMAP" id="MF_00244">
    <property type="entry name" value="NaMN_adenylyltr"/>
    <property type="match status" value="1"/>
</dbReference>
<dbReference type="CDD" id="cd02165">
    <property type="entry name" value="NMNAT"/>
    <property type="match status" value="1"/>
</dbReference>
<evidence type="ECO:0000256" key="7">
    <source>
        <dbReference type="ARBA" id="ARBA00022741"/>
    </source>
</evidence>
<dbReference type="EMBL" id="FTLW01000001">
    <property type="protein sequence ID" value="SIP98107.1"/>
    <property type="molecule type" value="Genomic_DNA"/>
</dbReference>
<organism evidence="13 14">
    <name type="scientific">Solilutibacter tolerans</name>
    <dbReference type="NCBI Taxonomy" id="1604334"/>
    <lineage>
        <taxon>Bacteria</taxon>
        <taxon>Pseudomonadati</taxon>
        <taxon>Pseudomonadota</taxon>
        <taxon>Gammaproteobacteria</taxon>
        <taxon>Lysobacterales</taxon>
        <taxon>Lysobacteraceae</taxon>
        <taxon>Solilutibacter</taxon>
    </lineage>
</organism>
<keyword evidence="5 11" id="KW-0808">Transferase</keyword>
<dbReference type="STRING" id="1604334.SAMN05421546_0452"/>
<dbReference type="InterPro" id="IPR014729">
    <property type="entry name" value="Rossmann-like_a/b/a_fold"/>
</dbReference>
<dbReference type="NCBIfam" id="NF000839">
    <property type="entry name" value="PRK00071.1-1"/>
    <property type="match status" value="1"/>
</dbReference>
<accession>A0A1N6P1H5</accession>
<comment type="catalytic activity">
    <reaction evidence="10 11">
        <text>nicotinate beta-D-ribonucleotide + ATP + H(+) = deamido-NAD(+) + diphosphate</text>
        <dbReference type="Rhea" id="RHEA:22860"/>
        <dbReference type="ChEBI" id="CHEBI:15378"/>
        <dbReference type="ChEBI" id="CHEBI:30616"/>
        <dbReference type="ChEBI" id="CHEBI:33019"/>
        <dbReference type="ChEBI" id="CHEBI:57502"/>
        <dbReference type="ChEBI" id="CHEBI:58437"/>
        <dbReference type="EC" id="2.7.7.18"/>
    </reaction>
</comment>
<dbReference type="InterPro" id="IPR004821">
    <property type="entry name" value="Cyt_trans-like"/>
</dbReference>
<evidence type="ECO:0000256" key="4">
    <source>
        <dbReference type="ARBA" id="ARBA00022642"/>
    </source>
</evidence>
<evidence type="ECO:0000256" key="8">
    <source>
        <dbReference type="ARBA" id="ARBA00022840"/>
    </source>
</evidence>
<keyword evidence="9 11" id="KW-0520">NAD</keyword>
<dbReference type="Pfam" id="PF01467">
    <property type="entry name" value="CTP_transf_like"/>
    <property type="match status" value="1"/>
</dbReference>
<evidence type="ECO:0000313" key="13">
    <source>
        <dbReference type="EMBL" id="SIP98107.1"/>
    </source>
</evidence>
<keyword evidence="8 11" id="KW-0067">ATP-binding</keyword>
<evidence type="ECO:0000313" key="14">
    <source>
        <dbReference type="Proteomes" id="UP000241788"/>
    </source>
</evidence>
<keyword evidence="6 11" id="KW-0548">Nucleotidyltransferase</keyword>
<dbReference type="NCBIfam" id="TIGR00125">
    <property type="entry name" value="cyt_tran_rel"/>
    <property type="match status" value="1"/>
</dbReference>
<dbReference type="GO" id="GO:0004515">
    <property type="term" value="F:nicotinate-nucleotide adenylyltransferase activity"/>
    <property type="evidence" value="ECO:0007669"/>
    <property type="project" value="UniProtKB-UniRule"/>
</dbReference>
<protein>
    <recommendedName>
        <fullName evidence="11">Probable nicotinate-nucleotide adenylyltransferase</fullName>
        <ecNumber evidence="11">2.7.7.18</ecNumber>
    </recommendedName>
    <alternativeName>
        <fullName evidence="11">Deamido-NAD(+) diphosphorylase</fullName>
    </alternativeName>
    <alternativeName>
        <fullName evidence="11">Deamido-NAD(+) pyrophosphorylase</fullName>
    </alternativeName>
    <alternativeName>
        <fullName evidence="11">Nicotinate mononucleotide adenylyltransferase</fullName>
        <shortName evidence="11">NaMN adenylyltransferase</shortName>
    </alternativeName>
</protein>
<evidence type="ECO:0000256" key="3">
    <source>
        <dbReference type="ARBA" id="ARBA00009014"/>
    </source>
</evidence>
<evidence type="ECO:0000256" key="2">
    <source>
        <dbReference type="ARBA" id="ARBA00005019"/>
    </source>
</evidence>
<reference evidence="14" key="1">
    <citation type="submission" date="2017-01" db="EMBL/GenBank/DDBJ databases">
        <authorList>
            <person name="Varghese N."/>
            <person name="Submissions S."/>
        </authorList>
    </citation>
    <scope>NUCLEOTIDE SEQUENCE [LARGE SCALE GENOMIC DNA]</scope>
    <source>
        <strain evidence="14">UM1</strain>
    </source>
</reference>
<evidence type="ECO:0000256" key="5">
    <source>
        <dbReference type="ARBA" id="ARBA00022679"/>
    </source>
</evidence>
<proteinExistence type="inferred from homology"/>
<name>A0A1N6P1H5_9GAMM</name>
<evidence type="ECO:0000256" key="6">
    <source>
        <dbReference type="ARBA" id="ARBA00022695"/>
    </source>
</evidence>
<dbReference type="UniPathway" id="UPA00253">
    <property type="reaction ID" value="UER00332"/>
</dbReference>
<dbReference type="InterPro" id="IPR005248">
    <property type="entry name" value="NadD/NMNAT"/>
</dbReference>
<dbReference type="SUPFAM" id="SSF52374">
    <property type="entry name" value="Nucleotidylyl transferase"/>
    <property type="match status" value="1"/>
</dbReference>
<keyword evidence="7 11" id="KW-0547">Nucleotide-binding</keyword>
<feature type="domain" description="Cytidyltransferase-like" evidence="12">
    <location>
        <begin position="5"/>
        <end position="157"/>
    </location>
</feature>
<dbReference type="PANTHER" id="PTHR39321">
    <property type="entry name" value="NICOTINATE-NUCLEOTIDE ADENYLYLTRANSFERASE-RELATED"/>
    <property type="match status" value="1"/>
</dbReference>
<dbReference type="NCBIfam" id="TIGR00482">
    <property type="entry name" value="nicotinate (nicotinamide) nucleotide adenylyltransferase"/>
    <property type="match status" value="1"/>
</dbReference>
<dbReference type="EC" id="2.7.7.18" evidence="11"/>
<evidence type="ECO:0000256" key="10">
    <source>
        <dbReference type="ARBA" id="ARBA00048721"/>
    </source>
</evidence>
<comment type="function">
    <text evidence="1 11">Catalyzes the reversible adenylation of nicotinate mononucleotide (NaMN) to nicotinic acid adenine dinucleotide (NaAD).</text>
</comment>